<dbReference type="InterPro" id="IPR036259">
    <property type="entry name" value="MFS_trans_sf"/>
</dbReference>
<feature type="compositionally biased region" description="Polar residues" evidence="6">
    <location>
        <begin position="312"/>
        <end position="327"/>
    </location>
</feature>
<keyword evidence="4 7" id="KW-1133">Transmembrane helix</keyword>
<keyword evidence="2" id="KW-0813">Transport</keyword>
<proteinExistence type="predicted"/>
<dbReference type="GO" id="GO:0016020">
    <property type="term" value="C:membrane"/>
    <property type="evidence" value="ECO:0007669"/>
    <property type="project" value="UniProtKB-SubCell"/>
</dbReference>
<dbReference type="WBParaSite" id="nRc.2.0.1.t25011-RA">
    <property type="protein sequence ID" value="nRc.2.0.1.t25011-RA"/>
    <property type="gene ID" value="nRc.2.0.1.g25011"/>
</dbReference>
<dbReference type="SUPFAM" id="SSF103473">
    <property type="entry name" value="MFS general substrate transporter"/>
    <property type="match status" value="1"/>
</dbReference>
<name>A0A915JEV2_ROMCU</name>
<keyword evidence="3 7" id="KW-0812">Transmembrane</keyword>
<protein>
    <submittedName>
        <fullName evidence="9">Uncharacterized protein</fullName>
    </submittedName>
</protein>
<feature type="region of interest" description="Disordered" evidence="6">
    <location>
        <begin position="306"/>
        <end position="345"/>
    </location>
</feature>
<dbReference type="PANTHER" id="PTHR23504">
    <property type="entry name" value="MAJOR FACILITATOR SUPERFAMILY DOMAIN-CONTAINING PROTEIN 10"/>
    <property type="match status" value="1"/>
</dbReference>
<evidence type="ECO:0000313" key="9">
    <source>
        <dbReference type="WBParaSite" id="nRc.2.0.1.t25011-RA"/>
    </source>
</evidence>
<keyword evidence="5 7" id="KW-0472">Membrane</keyword>
<keyword evidence="8" id="KW-1185">Reference proteome</keyword>
<feature type="compositionally biased region" description="Polar residues" evidence="6">
    <location>
        <begin position="336"/>
        <end position="345"/>
    </location>
</feature>
<comment type="subcellular location">
    <subcellularLocation>
        <location evidence="1">Membrane</location>
        <topology evidence="1">Multi-pass membrane protein</topology>
    </subcellularLocation>
</comment>
<evidence type="ECO:0000256" key="5">
    <source>
        <dbReference type="ARBA" id="ARBA00023136"/>
    </source>
</evidence>
<organism evidence="8 9">
    <name type="scientific">Romanomermis culicivorax</name>
    <name type="common">Nematode worm</name>
    <dbReference type="NCBI Taxonomy" id="13658"/>
    <lineage>
        <taxon>Eukaryota</taxon>
        <taxon>Metazoa</taxon>
        <taxon>Ecdysozoa</taxon>
        <taxon>Nematoda</taxon>
        <taxon>Enoplea</taxon>
        <taxon>Dorylaimia</taxon>
        <taxon>Mermithida</taxon>
        <taxon>Mermithoidea</taxon>
        <taxon>Mermithidae</taxon>
        <taxon>Romanomermis</taxon>
    </lineage>
</organism>
<evidence type="ECO:0000256" key="1">
    <source>
        <dbReference type="ARBA" id="ARBA00004141"/>
    </source>
</evidence>
<dbReference type="Gene3D" id="1.20.1250.20">
    <property type="entry name" value="MFS general substrate transporter like domains"/>
    <property type="match status" value="1"/>
</dbReference>
<feature type="transmembrane region" description="Helical" evidence="7">
    <location>
        <begin position="206"/>
        <end position="223"/>
    </location>
</feature>
<evidence type="ECO:0000313" key="8">
    <source>
        <dbReference type="Proteomes" id="UP000887565"/>
    </source>
</evidence>
<evidence type="ECO:0000256" key="7">
    <source>
        <dbReference type="SAM" id="Phobius"/>
    </source>
</evidence>
<sequence>MMWAAGVLAALSQITYPSVSSYLSIHSDGDKQGTVQGIVTGIRGLCQGLGPALFGFIFYLFNVDLNTEDESVIGGAAFAPPGAGRPKFQNKNFFWTLSHAAKQNGDNSLLQFDNWNATSTMKTLSLSAVMTDENALWIAHQFFPSGSRSPTLARWARKRYLASRMTDDYSLIFLFHSPQLRVYYYSCVNFKLNEFHRKKTIPGPPFVFGALLVTCAILVLKFLPANPTSKFFRSFRQSSVIGSSGNGQQQKKDLLYSASDSTIKNAVALNQQIVARRYRAFSSNNRYLVDASATLLDFISDEEPIDEDDNGMFNNQPKTQINRQSVLPNEDVNDFSKLSSQQSTS</sequence>
<dbReference type="PANTHER" id="PTHR23504:SF1">
    <property type="entry name" value="GH21943P-RELATED"/>
    <property type="match status" value="1"/>
</dbReference>
<dbReference type="Proteomes" id="UP000887565">
    <property type="component" value="Unplaced"/>
</dbReference>
<accession>A0A915JEV2</accession>
<dbReference type="AlphaFoldDB" id="A0A915JEV2"/>
<evidence type="ECO:0000256" key="4">
    <source>
        <dbReference type="ARBA" id="ARBA00022989"/>
    </source>
</evidence>
<reference evidence="9" key="1">
    <citation type="submission" date="2022-11" db="UniProtKB">
        <authorList>
            <consortium name="WormBaseParasite"/>
        </authorList>
    </citation>
    <scope>IDENTIFICATION</scope>
</reference>
<evidence type="ECO:0000256" key="3">
    <source>
        <dbReference type="ARBA" id="ARBA00022692"/>
    </source>
</evidence>
<evidence type="ECO:0000256" key="6">
    <source>
        <dbReference type="SAM" id="MobiDB-lite"/>
    </source>
</evidence>
<evidence type="ECO:0000256" key="2">
    <source>
        <dbReference type="ARBA" id="ARBA00022448"/>
    </source>
</evidence>